<protein>
    <submittedName>
        <fullName evidence="1">Uncharacterized protein</fullName>
    </submittedName>
</protein>
<dbReference type="AlphaFoldDB" id="A0A3G8XVF3"/>
<organism evidence="1 2">
    <name type="scientific">Kaistella carnis</name>
    <dbReference type="NCBI Taxonomy" id="1241979"/>
    <lineage>
        <taxon>Bacteria</taxon>
        <taxon>Pseudomonadati</taxon>
        <taxon>Bacteroidota</taxon>
        <taxon>Flavobacteriia</taxon>
        <taxon>Flavobacteriales</taxon>
        <taxon>Weeksellaceae</taxon>
        <taxon>Chryseobacterium group</taxon>
        <taxon>Kaistella</taxon>
    </lineage>
</organism>
<dbReference type="OrthoDB" id="1268387at2"/>
<reference evidence="2" key="1">
    <citation type="submission" date="2018-11" db="EMBL/GenBank/DDBJ databases">
        <title>Proposal to divide the Flavobacteriaceae and reorganize its genera based on Amino Acid Identity values calculated from whole genome sequences.</title>
        <authorList>
            <person name="Nicholson A.C."/>
            <person name="Gulvik C.A."/>
            <person name="Whitney A.M."/>
            <person name="Humrighouse B.W."/>
            <person name="Bell M."/>
            <person name="Holmes B."/>
            <person name="Steigerwalt A.G."/>
            <person name="Villarma A."/>
            <person name="Sheth M."/>
            <person name="Batra D."/>
            <person name="Pryor J."/>
            <person name="Bernardet J.-F."/>
            <person name="Hugo C."/>
            <person name="Kampfer P."/>
            <person name="Newman J.D."/>
            <person name="McQuiston J.R."/>
        </authorList>
    </citation>
    <scope>NUCLEOTIDE SEQUENCE [LARGE SCALE GENOMIC DNA]</scope>
    <source>
        <strain evidence="2">G0081</strain>
    </source>
</reference>
<accession>A0A3G8XVF3</accession>
<dbReference type="KEGG" id="ccas:EIB73_02715"/>
<evidence type="ECO:0000313" key="2">
    <source>
        <dbReference type="Proteomes" id="UP000270185"/>
    </source>
</evidence>
<keyword evidence="2" id="KW-1185">Reference proteome</keyword>
<proteinExistence type="predicted"/>
<name>A0A3G8XVF3_9FLAO</name>
<sequence length="90" mass="9947">MENKSIDIATQIGTGNLIEVIDKTPSYIELSQTGNFNTTYFVNPNNYPTNAEINVKGSGNYIDITGSNSISDGMKININANDMTIFMRNY</sequence>
<dbReference type="EMBL" id="CP034159">
    <property type="protein sequence ID" value="AZI32156.1"/>
    <property type="molecule type" value="Genomic_DNA"/>
</dbReference>
<evidence type="ECO:0000313" key="1">
    <source>
        <dbReference type="EMBL" id="AZI32156.1"/>
    </source>
</evidence>
<dbReference type="RefSeq" id="WP_125022393.1">
    <property type="nucleotide sequence ID" value="NZ_CP034159.1"/>
</dbReference>
<gene>
    <name evidence="1" type="ORF">EIB73_02715</name>
</gene>
<dbReference type="Proteomes" id="UP000270185">
    <property type="component" value="Chromosome"/>
</dbReference>